<dbReference type="GO" id="GO:0008270">
    <property type="term" value="F:zinc ion binding"/>
    <property type="evidence" value="ECO:0007669"/>
    <property type="project" value="UniProtKB-KW"/>
</dbReference>
<evidence type="ECO:0000259" key="7">
    <source>
        <dbReference type="PROSITE" id="PS50157"/>
    </source>
</evidence>
<name>A0AAD5LRZ0_PYTIN</name>
<evidence type="ECO:0000256" key="3">
    <source>
        <dbReference type="ARBA" id="ARBA00022771"/>
    </source>
</evidence>
<dbReference type="InterPro" id="IPR013087">
    <property type="entry name" value="Znf_C2H2_type"/>
</dbReference>
<keyword evidence="10" id="KW-1185">Reference proteome</keyword>
<dbReference type="PANTHER" id="PTHR23215:SF0">
    <property type="entry name" value="BUB3-INTERACTING AND GLEBS MOTIF-CONTAINING PROTEIN ZNF207"/>
    <property type="match status" value="1"/>
</dbReference>
<dbReference type="GO" id="GO:0003677">
    <property type="term" value="F:DNA binding"/>
    <property type="evidence" value="ECO:0007669"/>
    <property type="project" value="InterPro"/>
</dbReference>
<dbReference type="PANTHER" id="PTHR23215">
    <property type="entry name" value="ZINC FINGER PROTEIN 207"/>
    <property type="match status" value="1"/>
</dbReference>
<evidence type="ECO:0000256" key="5">
    <source>
        <dbReference type="ARBA" id="ARBA00023242"/>
    </source>
</evidence>
<feature type="domain" description="BED-type" evidence="8">
    <location>
        <begin position="11"/>
        <end position="70"/>
    </location>
</feature>
<dbReference type="CDD" id="cd20908">
    <property type="entry name" value="SUF4-like"/>
    <property type="match status" value="1"/>
</dbReference>
<dbReference type="SMART" id="SM00355">
    <property type="entry name" value="ZnF_C2H2"/>
    <property type="match status" value="2"/>
</dbReference>
<dbReference type="PROSITE" id="PS50157">
    <property type="entry name" value="ZINC_FINGER_C2H2_2"/>
    <property type="match status" value="1"/>
</dbReference>
<keyword evidence="3 6" id="KW-0863">Zinc-finger</keyword>
<dbReference type="PROSITE" id="PS50808">
    <property type="entry name" value="ZF_BED"/>
    <property type="match status" value="1"/>
</dbReference>
<organism evidence="9 10">
    <name type="scientific">Pythium insidiosum</name>
    <name type="common">Pythiosis disease agent</name>
    <dbReference type="NCBI Taxonomy" id="114742"/>
    <lineage>
        <taxon>Eukaryota</taxon>
        <taxon>Sar</taxon>
        <taxon>Stramenopiles</taxon>
        <taxon>Oomycota</taxon>
        <taxon>Peronosporomycetes</taxon>
        <taxon>Pythiales</taxon>
        <taxon>Pythiaceae</taxon>
        <taxon>Pythium</taxon>
    </lineage>
</organism>
<evidence type="ECO:0000256" key="6">
    <source>
        <dbReference type="PROSITE-ProRule" id="PRU00042"/>
    </source>
</evidence>
<dbReference type="InterPro" id="IPR036236">
    <property type="entry name" value="Znf_C2H2_sf"/>
</dbReference>
<evidence type="ECO:0000313" key="9">
    <source>
        <dbReference type="EMBL" id="KAJ0390621.1"/>
    </source>
</evidence>
<keyword evidence="5" id="KW-0539">Nucleus</keyword>
<dbReference type="GO" id="GO:0005634">
    <property type="term" value="C:nucleus"/>
    <property type="evidence" value="ECO:0007669"/>
    <property type="project" value="UniProtKB-SubCell"/>
</dbReference>
<gene>
    <name evidence="9" type="ORF">P43SY_011196</name>
</gene>
<accession>A0AAD5LRZ0</accession>
<dbReference type="AlphaFoldDB" id="A0AAD5LRZ0"/>
<dbReference type="Pfam" id="PF00096">
    <property type="entry name" value="zf-C2H2"/>
    <property type="match status" value="1"/>
</dbReference>
<dbReference type="PROSITE" id="PS00028">
    <property type="entry name" value="ZINC_FINGER_C2H2_1"/>
    <property type="match status" value="1"/>
</dbReference>
<evidence type="ECO:0008006" key="11">
    <source>
        <dbReference type="Google" id="ProtNLM"/>
    </source>
</evidence>
<dbReference type="Proteomes" id="UP001209570">
    <property type="component" value="Unassembled WGS sequence"/>
</dbReference>
<proteinExistence type="predicted"/>
<dbReference type="InterPro" id="IPR003656">
    <property type="entry name" value="Znf_BED"/>
</dbReference>
<evidence type="ECO:0000256" key="1">
    <source>
        <dbReference type="ARBA" id="ARBA00004123"/>
    </source>
</evidence>
<keyword evidence="4" id="KW-0862">Zinc</keyword>
<dbReference type="SUPFAM" id="SSF57667">
    <property type="entry name" value="beta-beta-alpha zinc fingers"/>
    <property type="match status" value="1"/>
</dbReference>
<evidence type="ECO:0000259" key="8">
    <source>
        <dbReference type="PROSITE" id="PS50808"/>
    </source>
</evidence>
<sequence length="112" mass="12887">MGKKKKRDDATAQRRIFCYYCDRNFDDEKILIQHQKARHFKCHICHKKLSTASGMVIHMMQVHKETCTTVPNAKPGRESVDIEIYGMEGVPDESAPYDGECDDHTSIILRMG</sequence>
<evidence type="ECO:0000313" key="10">
    <source>
        <dbReference type="Proteomes" id="UP001209570"/>
    </source>
</evidence>
<comment type="caution">
    <text evidence="9">The sequence shown here is derived from an EMBL/GenBank/DDBJ whole genome shotgun (WGS) entry which is preliminary data.</text>
</comment>
<dbReference type="Gene3D" id="3.30.160.60">
    <property type="entry name" value="Classic Zinc Finger"/>
    <property type="match status" value="1"/>
</dbReference>
<keyword evidence="2" id="KW-0479">Metal-binding</keyword>
<comment type="subcellular location">
    <subcellularLocation>
        <location evidence="1">Nucleus</location>
    </subcellularLocation>
</comment>
<protein>
    <recommendedName>
        <fullName evidence="11">BED-type domain-containing protein</fullName>
    </recommendedName>
</protein>
<evidence type="ECO:0000256" key="4">
    <source>
        <dbReference type="ARBA" id="ARBA00022833"/>
    </source>
</evidence>
<feature type="domain" description="C2H2-type" evidence="7">
    <location>
        <begin position="40"/>
        <end position="63"/>
    </location>
</feature>
<dbReference type="EMBL" id="JAKCXM010001844">
    <property type="protein sequence ID" value="KAJ0390621.1"/>
    <property type="molecule type" value="Genomic_DNA"/>
</dbReference>
<evidence type="ECO:0000256" key="2">
    <source>
        <dbReference type="ARBA" id="ARBA00022723"/>
    </source>
</evidence>
<reference evidence="9" key="1">
    <citation type="submission" date="2021-12" db="EMBL/GenBank/DDBJ databases">
        <title>Prjna785345.</title>
        <authorList>
            <person name="Rujirawat T."/>
            <person name="Krajaejun T."/>
        </authorList>
    </citation>
    <scope>NUCLEOTIDE SEQUENCE</scope>
    <source>
        <strain evidence="9">Pi057C3</strain>
    </source>
</reference>